<name>A0AAD0RJ68_PSEO7</name>
<accession>A0AAD0RJ68</accession>
<dbReference type="KEGG" id="ppis:B1L02_18145"/>
<reference evidence="4 5" key="1">
    <citation type="submission" date="2018-08" db="EMBL/GenBank/DDBJ databases">
        <title>Whole Genome Sequences of Two Pseudoalteromonas piscicida Strains, DE1-A and DE2-A, which Exhibit Strong Antibacterial Activity against Vibrio vulnificus.</title>
        <authorList>
            <person name="Richards G.P."/>
            <person name="Needleman D.S."/>
            <person name="Watson M.A."/>
            <person name="Polson S.W."/>
        </authorList>
    </citation>
    <scope>NUCLEOTIDE SEQUENCE [LARGE SCALE GENOMIC DNA]</scope>
    <source>
        <strain evidence="4 5">DE2-A</strain>
    </source>
</reference>
<protein>
    <submittedName>
        <fullName evidence="4">HlyD family efflux transporter periplasmic adaptor subunit</fullName>
    </submittedName>
</protein>
<evidence type="ECO:0000256" key="3">
    <source>
        <dbReference type="SAM" id="Coils"/>
    </source>
</evidence>
<feature type="coiled-coil region" evidence="3">
    <location>
        <begin position="177"/>
        <end position="236"/>
    </location>
</feature>
<comment type="subcellular location">
    <subcellularLocation>
        <location evidence="1">Cell envelope</location>
    </subcellularLocation>
</comment>
<keyword evidence="2 3" id="KW-0175">Coiled coil</keyword>
<organism evidence="4 5">
    <name type="scientific">Pseudoalteromonas piscicida</name>
    <dbReference type="NCBI Taxonomy" id="43662"/>
    <lineage>
        <taxon>Bacteria</taxon>
        <taxon>Pseudomonadati</taxon>
        <taxon>Pseudomonadota</taxon>
        <taxon>Gammaproteobacteria</taxon>
        <taxon>Alteromonadales</taxon>
        <taxon>Pseudoalteromonadaceae</taxon>
        <taxon>Pseudoalteromonas</taxon>
    </lineage>
</organism>
<dbReference type="Gene3D" id="2.40.50.100">
    <property type="match status" value="1"/>
</dbReference>
<dbReference type="Gene3D" id="1.10.287.470">
    <property type="entry name" value="Helix hairpin bin"/>
    <property type="match status" value="1"/>
</dbReference>
<evidence type="ECO:0000313" key="4">
    <source>
        <dbReference type="EMBL" id="AXR03812.1"/>
    </source>
</evidence>
<dbReference type="PANTHER" id="PTHR32347:SF23">
    <property type="entry name" value="BLL5650 PROTEIN"/>
    <property type="match status" value="1"/>
</dbReference>
<dbReference type="PANTHER" id="PTHR32347">
    <property type="entry name" value="EFFLUX SYSTEM COMPONENT YKNX-RELATED"/>
    <property type="match status" value="1"/>
</dbReference>
<dbReference type="InterPro" id="IPR050465">
    <property type="entry name" value="UPF0194_transport"/>
</dbReference>
<evidence type="ECO:0000256" key="1">
    <source>
        <dbReference type="ARBA" id="ARBA00004196"/>
    </source>
</evidence>
<dbReference type="EMBL" id="CP031761">
    <property type="protein sequence ID" value="AXR03812.1"/>
    <property type="molecule type" value="Genomic_DNA"/>
</dbReference>
<dbReference type="GO" id="GO:0030313">
    <property type="term" value="C:cell envelope"/>
    <property type="evidence" value="ECO:0007669"/>
    <property type="project" value="UniProtKB-SubCell"/>
</dbReference>
<evidence type="ECO:0000313" key="5">
    <source>
        <dbReference type="Proteomes" id="UP000258102"/>
    </source>
</evidence>
<dbReference type="Proteomes" id="UP000258102">
    <property type="component" value="Chromosome 1"/>
</dbReference>
<gene>
    <name evidence="4" type="ORF">D0511_18230</name>
</gene>
<sequence>MWRLNVDIKKEKKKSFNINKKLVFASILLIAVVCFLYSTVSSEKAIENPILSQVKRGELIQEVKGYGVLQSRTFQQVSAPVDSTIERVILKPGAKVDADSIIMELSSPELSRQVEKAKLDVFKLVSEKQKMANNHRREMLDEKERNLELEMQYQQIKLKKVAESNLYKDGIISSVDYKQTELKAEQLKQRLVFSAEKIEQLALVQKEELSFMEKNISFMEAELKALEQKQRQLLVRAGQDGVLQALNAEVGQRLSIGENIALVGSTSDLVAMIKVPQGQADKVAIGQGVNVGIRSNTVIGKVIRIDPVVTDNTVLIEVALELDEKSGARPQLSVDAAIIINKKEQAYFIDKPNYLKHAKASRMLYKLDEGGKRVSKERVNFGIESDNYIELLPPVSLDDRFLISEISSFDFESFGVK</sequence>
<proteinExistence type="predicted"/>
<dbReference type="Gene3D" id="2.40.30.170">
    <property type="match status" value="1"/>
</dbReference>
<evidence type="ECO:0000256" key="2">
    <source>
        <dbReference type="ARBA" id="ARBA00023054"/>
    </source>
</evidence>
<dbReference type="AlphaFoldDB" id="A0AAD0RJ68"/>